<reference evidence="2" key="1">
    <citation type="submission" date="2020-07" db="EMBL/GenBank/DDBJ databases">
        <title>The High-quality genome of the commercially important snow crab, Chionoecetes opilio.</title>
        <authorList>
            <person name="Jeong J.-H."/>
            <person name="Ryu S."/>
        </authorList>
    </citation>
    <scope>NUCLEOTIDE SEQUENCE</scope>
    <source>
        <strain evidence="2">MADBK_172401_WGS</strain>
        <tissue evidence="2">Digestive gland</tissue>
    </source>
</reference>
<comment type="caution">
    <text evidence="2">The sequence shown here is derived from an EMBL/GenBank/DDBJ whole genome shotgun (WGS) entry which is preliminary data.</text>
</comment>
<dbReference type="Proteomes" id="UP000770661">
    <property type="component" value="Unassembled WGS sequence"/>
</dbReference>
<dbReference type="EMBL" id="JACEEZ010004022">
    <property type="protein sequence ID" value="KAG0726734.1"/>
    <property type="molecule type" value="Genomic_DNA"/>
</dbReference>
<feature type="region of interest" description="Disordered" evidence="1">
    <location>
        <begin position="1"/>
        <end position="23"/>
    </location>
</feature>
<accession>A0A8J4YTP5</accession>
<feature type="compositionally biased region" description="Basic and acidic residues" evidence="1">
    <location>
        <begin position="1"/>
        <end position="10"/>
    </location>
</feature>
<keyword evidence="3" id="KW-1185">Reference proteome</keyword>
<proteinExistence type="predicted"/>
<dbReference type="AlphaFoldDB" id="A0A8J4YTP5"/>
<evidence type="ECO:0000313" key="2">
    <source>
        <dbReference type="EMBL" id="KAG0726734.1"/>
    </source>
</evidence>
<sequence length="144" mass="15102">MGVRGGHQDRGGGGGGRQHYDHADHNHLQHGVQLAGRNLPHNGRRGHMPAGGAGHILAALGHRHAVLAGVHLHPESPGLGGTPRRNQPRRLPGLALHVPLLGLLQDAAHRTPVCPVPALHRRHHEAAVAAAARGQIPAEDPARV</sequence>
<protein>
    <submittedName>
        <fullName evidence="2">Uncharacterized protein</fullName>
    </submittedName>
</protein>
<evidence type="ECO:0000256" key="1">
    <source>
        <dbReference type="SAM" id="MobiDB-lite"/>
    </source>
</evidence>
<name>A0A8J4YTP5_CHIOP</name>
<gene>
    <name evidence="2" type="ORF">GWK47_035933</name>
</gene>
<evidence type="ECO:0000313" key="3">
    <source>
        <dbReference type="Proteomes" id="UP000770661"/>
    </source>
</evidence>
<organism evidence="2 3">
    <name type="scientific">Chionoecetes opilio</name>
    <name type="common">Atlantic snow crab</name>
    <name type="synonym">Cancer opilio</name>
    <dbReference type="NCBI Taxonomy" id="41210"/>
    <lineage>
        <taxon>Eukaryota</taxon>
        <taxon>Metazoa</taxon>
        <taxon>Ecdysozoa</taxon>
        <taxon>Arthropoda</taxon>
        <taxon>Crustacea</taxon>
        <taxon>Multicrustacea</taxon>
        <taxon>Malacostraca</taxon>
        <taxon>Eumalacostraca</taxon>
        <taxon>Eucarida</taxon>
        <taxon>Decapoda</taxon>
        <taxon>Pleocyemata</taxon>
        <taxon>Brachyura</taxon>
        <taxon>Eubrachyura</taxon>
        <taxon>Majoidea</taxon>
        <taxon>Majidae</taxon>
        <taxon>Chionoecetes</taxon>
    </lineage>
</organism>